<organism evidence="2">
    <name type="scientific">mine drainage metagenome</name>
    <dbReference type="NCBI Taxonomy" id="410659"/>
    <lineage>
        <taxon>unclassified sequences</taxon>
        <taxon>metagenomes</taxon>
        <taxon>ecological metagenomes</taxon>
    </lineage>
</organism>
<evidence type="ECO:0000256" key="1">
    <source>
        <dbReference type="SAM" id="MobiDB-lite"/>
    </source>
</evidence>
<reference evidence="2" key="1">
    <citation type="submission" date="2009-10" db="EMBL/GenBank/DDBJ databases">
        <title>Diversity of trophic interactions inside an arsenic-rich microbial ecosystem.</title>
        <authorList>
            <person name="Bertin P.N."/>
            <person name="Heinrich-Salmeron A."/>
            <person name="Pelletier E."/>
            <person name="Goulhen-Chollet F."/>
            <person name="Arsene-Ploetze F."/>
            <person name="Gallien S."/>
            <person name="Calteau A."/>
            <person name="Vallenet D."/>
            <person name="Casiot C."/>
            <person name="Chane-Woon-Ming B."/>
            <person name="Giloteaux L."/>
            <person name="Barakat M."/>
            <person name="Bonnefoy V."/>
            <person name="Bruneel O."/>
            <person name="Chandler M."/>
            <person name="Cleiss J."/>
            <person name="Duran R."/>
            <person name="Elbaz-Poulichet F."/>
            <person name="Fonknechten N."/>
            <person name="Lauga B."/>
            <person name="Mornico D."/>
            <person name="Ortet P."/>
            <person name="Schaeffer C."/>
            <person name="Siguier P."/>
            <person name="Alexander Thil Smith A."/>
            <person name="Van Dorsselaer A."/>
            <person name="Weissenbach J."/>
            <person name="Medigue C."/>
            <person name="Le Paslier D."/>
        </authorList>
    </citation>
    <scope>NUCLEOTIDE SEQUENCE</scope>
</reference>
<proteinExistence type="predicted"/>
<feature type="region of interest" description="Disordered" evidence="1">
    <location>
        <begin position="1"/>
        <end position="41"/>
    </location>
</feature>
<accession>E6PM01</accession>
<dbReference type="AlphaFoldDB" id="E6PM01"/>
<gene>
    <name evidence="2" type="ORF">CARN2_0941</name>
</gene>
<dbReference type="EMBL" id="CABM01000016">
    <property type="protein sequence ID" value="CBH95953.1"/>
    <property type="molecule type" value="Genomic_DNA"/>
</dbReference>
<evidence type="ECO:0000313" key="2">
    <source>
        <dbReference type="EMBL" id="CBH95953.1"/>
    </source>
</evidence>
<name>E6PM01_9ZZZZ</name>
<comment type="caution">
    <text evidence="2">The sequence shown here is derived from an EMBL/GenBank/DDBJ whole genome shotgun (WGS) entry which is preliminary data.</text>
</comment>
<protein>
    <submittedName>
        <fullName evidence="2">182 kDa tankyrase 1-binding protein</fullName>
    </submittedName>
</protein>
<sequence length="41" mass="4501">MPKGQQRGNKEAKKPKKDKPIVLPAGKAPLAPLVPDLRKKK</sequence>